<keyword evidence="2 5" id="KW-0540">Nuclease</keyword>
<dbReference type="RefSeq" id="WP_095998991.1">
    <property type="nucleotide sequence ID" value="NZ_NSLI01000004.1"/>
</dbReference>
<keyword evidence="4 5" id="KW-0378">Hydrolase</keyword>
<keyword evidence="3 5" id="KW-0479">Metal-binding</keyword>
<dbReference type="HAMAP" id="MF_00265">
    <property type="entry name" value="VapC_Nob1"/>
    <property type="match status" value="1"/>
</dbReference>
<name>A0A2A2SD39_9SPHN</name>
<dbReference type="Gene3D" id="3.40.50.1010">
    <property type="entry name" value="5'-nuclease"/>
    <property type="match status" value="1"/>
</dbReference>
<comment type="cofactor">
    <cofactor evidence="5">
        <name>Mg(2+)</name>
        <dbReference type="ChEBI" id="CHEBI:18420"/>
    </cofactor>
</comment>
<evidence type="ECO:0000313" key="8">
    <source>
        <dbReference type="Proteomes" id="UP000218151"/>
    </source>
</evidence>
<dbReference type="SUPFAM" id="SSF88723">
    <property type="entry name" value="PIN domain-like"/>
    <property type="match status" value="1"/>
</dbReference>
<evidence type="ECO:0000256" key="5">
    <source>
        <dbReference type="HAMAP-Rule" id="MF_00265"/>
    </source>
</evidence>
<sequence>MILVDSSVWIDHFRRPNPVLDELLRAEKIMSHPFVIGELAMGSLADRMAVLARLRELIGSRVSSHDEVMTLVDAHGLHGLGLSYVDAHLLASTLLTQEARLWTRDKRLLAAAERLGVAAKPVN</sequence>
<dbReference type="GO" id="GO:0004540">
    <property type="term" value="F:RNA nuclease activity"/>
    <property type="evidence" value="ECO:0007669"/>
    <property type="project" value="InterPro"/>
</dbReference>
<gene>
    <name evidence="5" type="primary">vapC</name>
    <name evidence="7" type="ORF">CKY28_14100</name>
</gene>
<evidence type="ECO:0000256" key="2">
    <source>
        <dbReference type="ARBA" id="ARBA00022722"/>
    </source>
</evidence>
<comment type="similarity">
    <text evidence="5">Belongs to the PINc/VapC protein family.</text>
</comment>
<reference evidence="8" key="1">
    <citation type="submission" date="2017-09" db="EMBL/GenBank/DDBJ databases">
        <authorList>
            <person name="Feng G."/>
            <person name="Zhu H."/>
        </authorList>
    </citation>
    <scope>NUCLEOTIDE SEQUENCE [LARGE SCALE GENOMIC DNA]</scope>
    <source>
        <strain evidence="8">1PNM-20</strain>
    </source>
</reference>
<evidence type="ECO:0000259" key="6">
    <source>
        <dbReference type="Pfam" id="PF01850"/>
    </source>
</evidence>
<dbReference type="GO" id="GO:0090729">
    <property type="term" value="F:toxin activity"/>
    <property type="evidence" value="ECO:0007669"/>
    <property type="project" value="UniProtKB-KW"/>
</dbReference>
<feature type="binding site" evidence="5">
    <location>
        <position position="5"/>
    </location>
    <ligand>
        <name>Mg(2+)</name>
        <dbReference type="ChEBI" id="CHEBI:18420"/>
    </ligand>
</feature>
<dbReference type="InterPro" id="IPR022907">
    <property type="entry name" value="VapC_family"/>
</dbReference>
<comment type="caution">
    <text evidence="7">The sequence shown here is derived from an EMBL/GenBank/DDBJ whole genome shotgun (WGS) entry which is preliminary data.</text>
</comment>
<proteinExistence type="inferred from homology"/>
<dbReference type="Proteomes" id="UP000218151">
    <property type="component" value="Unassembled WGS sequence"/>
</dbReference>
<dbReference type="EC" id="3.1.-.-" evidence="5"/>
<dbReference type="AlphaFoldDB" id="A0A2A2SD39"/>
<organism evidence="7 8">
    <name type="scientific">Sphingomonas lenta</name>
    <dbReference type="NCBI Taxonomy" id="1141887"/>
    <lineage>
        <taxon>Bacteria</taxon>
        <taxon>Pseudomonadati</taxon>
        <taxon>Pseudomonadota</taxon>
        <taxon>Alphaproteobacteria</taxon>
        <taxon>Sphingomonadales</taxon>
        <taxon>Sphingomonadaceae</taxon>
        <taxon>Sphingomonas</taxon>
    </lineage>
</organism>
<evidence type="ECO:0000256" key="1">
    <source>
        <dbReference type="ARBA" id="ARBA00022649"/>
    </source>
</evidence>
<dbReference type="EMBL" id="NSLI01000004">
    <property type="protein sequence ID" value="PAX07166.1"/>
    <property type="molecule type" value="Genomic_DNA"/>
</dbReference>
<keyword evidence="8" id="KW-1185">Reference proteome</keyword>
<evidence type="ECO:0000256" key="4">
    <source>
        <dbReference type="ARBA" id="ARBA00022801"/>
    </source>
</evidence>
<dbReference type="OrthoDB" id="9811788at2"/>
<keyword evidence="5" id="KW-0460">Magnesium</keyword>
<evidence type="ECO:0000313" key="7">
    <source>
        <dbReference type="EMBL" id="PAX07166.1"/>
    </source>
</evidence>
<dbReference type="GO" id="GO:0000287">
    <property type="term" value="F:magnesium ion binding"/>
    <property type="evidence" value="ECO:0007669"/>
    <property type="project" value="UniProtKB-UniRule"/>
</dbReference>
<dbReference type="GO" id="GO:0016787">
    <property type="term" value="F:hydrolase activity"/>
    <property type="evidence" value="ECO:0007669"/>
    <property type="project" value="UniProtKB-KW"/>
</dbReference>
<feature type="binding site" evidence="5">
    <location>
        <position position="86"/>
    </location>
    <ligand>
        <name>Mg(2+)</name>
        <dbReference type="ChEBI" id="CHEBI:18420"/>
    </ligand>
</feature>
<comment type="function">
    <text evidence="5">Toxic component of a toxin-antitoxin (TA) system. An RNase.</text>
</comment>
<keyword evidence="5" id="KW-0800">Toxin</keyword>
<protein>
    <recommendedName>
        <fullName evidence="5">Ribonuclease VapC</fullName>
        <shortName evidence="5">RNase VapC</shortName>
        <ecNumber evidence="5">3.1.-.-</ecNumber>
    </recommendedName>
    <alternativeName>
        <fullName evidence="5">Toxin VapC</fullName>
    </alternativeName>
</protein>
<accession>A0A2A2SD39</accession>
<dbReference type="InterPro" id="IPR029060">
    <property type="entry name" value="PIN-like_dom_sf"/>
</dbReference>
<dbReference type="Pfam" id="PF01850">
    <property type="entry name" value="PIN"/>
    <property type="match status" value="1"/>
</dbReference>
<evidence type="ECO:0000256" key="3">
    <source>
        <dbReference type="ARBA" id="ARBA00022723"/>
    </source>
</evidence>
<feature type="domain" description="PIN" evidence="6">
    <location>
        <begin position="2"/>
        <end position="112"/>
    </location>
</feature>
<dbReference type="InterPro" id="IPR002716">
    <property type="entry name" value="PIN_dom"/>
</dbReference>
<keyword evidence="1 5" id="KW-1277">Toxin-antitoxin system</keyword>